<sequence>MSEVVTRKPPFEKGSDERNAVAQQLRALRVLERRFVFNGFPTLDYVAGRRPADYLESLDGLRHFFDYTRAAGDVRTVLDVGAGFSAGVSGLAKSNIGKGLDFRATGLVRSERVDHYIGNENFHTTSAEVLRGIPDNSIAGILALNSVAYSASPAMVVGRFNEVLIPGGAIKGLFRSRNLTTNETYYNLTQFKTPDPFIAILKGLGFDVADSDDGVASVLLAIKPGGILQIKAQDLLDLDRIDHRTHLVRKIFLRLKEMF</sequence>
<dbReference type="AlphaFoldDB" id="A0A0G0QUM2"/>
<comment type="caution">
    <text evidence="1">The sequence shown here is derived from an EMBL/GenBank/DDBJ whole genome shotgun (WGS) entry which is preliminary data.</text>
</comment>
<accession>A0A0G0QUM2</accession>
<gene>
    <name evidence="1" type="ORF">UT77_C0016G0020</name>
</gene>
<dbReference type="EMBL" id="LBYB01000016">
    <property type="protein sequence ID" value="KKR41066.1"/>
    <property type="molecule type" value="Genomic_DNA"/>
</dbReference>
<dbReference type="Gene3D" id="3.40.50.150">
    <property type="entry name" value="Vaccinia Virus protein VP39"/>
    <property type="match status" value="1"/>
</dbReference>
<dbReference type="InterPro" id="IPR029063">
    <property type="entry name" value="SAM-dependent_MTases_sf"/>
</dbReference>
<dbReference type="Proteomes" id="UP000034881">
    <property type="component" value="Unassembled WGS sequence"/>
</dbReference>
<evidence type="ECO:0000313" key="2">
    <source>
        <dbReference type="Proteomes" id="UP000034881"/>
    </source>
</evidence>
<dbReference type="SUPFAM" id="SSF53335">
    <property type="entry name" value="S-adenosyl-L-methionine-dependent methyltransferases"/>
    <property type="match status" value="1"/>
</dbReference>
<evidence type="ECO:0008006" key="3">
    <source>
        <dbReference type="Google" id="ProtNLM"/>
    </source>
</evidence>
<name>A0A0G0QUM2_9BACT</name>
<protein>
    <recommendedName>
        <fullName evidence="3">Methyltransferase type 11 domain-containing protein</fullName>
    </recommendedName>
</protein>
<organism evidence="1 2">
    <name type="scientific">Candidatus Daviesbacteria bacterium GW2011_GWC2_40_12</name>
    <dbReference type="NCBI Taxonomy" id="1618431"/>
    <lineage>
        <taxon>Bacteria</taxon>
        <taxon>Candidatus Daviesiibacteriota</taxon>
    </lineage>
</organism>
<evidence type="ECO:0000313" key="1">
    <source>
        <dbReference type="EMBL" id="KKR41066.1"/>
    </source>
</evidence>
<proteinExistence type="predicted"/>
<reference evidence="1 2" key="1">
    <citation type="journal article" date="2015" name="Nature">
        <title>rRNA introns, odd ribosomes, and small enigmatic genomes across a large radiation of phyla.</title>
        <authorList>
            <person name="Brown C.T."/>
            <person name="Hug L.A."/>
            <person name="Thomas B.C."/>
            <person name="Sharon I."/>
            <person name="Castelle C.J."/>
            <person name="Singh A."/>
            <person name="Wilkins M.J."/>
            <person name="Williams K.H."/>
            <person name="Banfield J.F."/>
        </authorList>
    </citation>
    <scope>NUCLEOTIDE SEQUENCE [LARGE SCALE GENOMIC DNA]</scope>
</reference>